<feature type="region of interest" description="Disordered" evidence="7">
    <location>
        <begin position="199"/>
        <end position="258"/>
    </location>
</feature>
<dbReference type="PANTHER" id="PTHR19965">
    <property type="entry name" value="RNA AND EXPORT FACTOR BINDING PROTEIN"/>
    <property type="match status" value="1"/>
</dbReference>
<organism evidence="9 10">
    <name type="scientific">Betta splendens</name>
    <name type="common">Siamese fighting fish</name>
    <dbReference type="NCBI Taxonomy" id="158456"/>
    <lineage>
        <taxon>Eukaryota</taxon>
        <taxon>Metazoa</taxon>
        <taxon>Chordata</taxon>
        <taxon>Craniata</taxon>
        <taxon>Vertebrata</taxon>
        <taxon>Euteleostomi</taxon>
        <taxon>Actinopterygii</taxon>
        <taxon>Neopterygii</taxon>
        <taxon>Teleostei</taxon>
        <taxon>Neoteleostei</taxon>
        <taxon>Acanthomorphata</taxon>
        <taxon>Anabantaria</taxon>
        <taxon>Anabantiformes</taxon>
        <taxon>Anabantoidei</taxon>
        <taxon>Osphronemidae</taxon>
        <taxon>Betta</taxon>
    </lineage>
</organism>
<dbReference type="Pfam" id="PF00076">
    <property type="entry name" value="RRM_1"/>
    <property type="match status" value="1"/>
</dbReference>
<keyword evidence="5" id="KW-0539">Nucleus</keyword>
<dbReference type="GO" id="GO:0003729">
    <property type="term" value="F:mRNA binding"/>
    <property type="evidence" value="ECO:0007669"/>
    <property type="project" value="TreeGrafter"/>
</dbReference>
<dbReference type="Gene3D" id="3.30.70.330">
    <property type="match status" value="1"/>
</dbReference>
<evidence type="ECO:0000313" key="9">
    <source>
        <dbReference type="Proteomes" id="UP000515150"/>
    </source>
</evidence>
<name>A0A6P7NBH5_BETSP</name>
<evidence type="ECO:0000256" key="7">
    <source>
        <dbReference type="SAM" id="MobiDB-lite"/>
    </source>
</evidence>
<gene>
    <name evidence="10" type="primary">alyref</name>
</gene>
<keyword evidence="9" id="KW-1185">Reference proteome</keyword>
<feature type="compositionally biased region" description="Gly residues" evidence="7">
    <location>
        <begin position="19"/>
        <end position="58"/>
    </location>
</feature>
<dbReference type="InterPro" id="IPR035979">
    <property type="entry name" value="RBD_domain_sf"/>
</dbReference>
<sequence length="272" mass="28153">MADKMDMSLDDIIKQNRQRGGGRGGRGRGRGGSGGGRGGGAGRLGGGGGFGGRGGGSGPMRNRQNLNRARGRPTPYSRPKQLPDKWQHDMFDNSFSGFNGAAGGGGGAGVETGGKLLVSNLDFGVSDADIQELFAEFGTLKKAAVHYDRSGRSLGTADVHFERRADALKAMKQYNGIPLDGRPMNIQLVTSQIDAQRRPMQGLNRGGGGGGMNRGRGSFGGMQRGRGGRGAGTARGRGRGGRGGGGGVNKQQLSAEELDAQLDAYNARMDTS</sequence>
<keyword evidence="2" id="KW-0813">Transport</keyword>
<keyword evidence="4 6" id="KW-0694">RNA-binding</keyword>
<reference evidence="10" key="1">
    <citation type="submission" date="2025-08" db="UniProtKB">
        <authorList>
            <consortium name="RefSeq"/>
        </authorList>
    </citation>
    <scope>IDENTIFICATION</scope>
</reference>
<dbReference type="PROSITE" id="PS50102">
    <property type="entry name" value="RRM"/>
    <property type="match status" value="1"/>
</dbReference>
<evidence type="ECO:0000256" key="1">
    <source>
        <dbReference type="ARBA" id="ARBA00004123"/>
    </source>
</evidence>
<evidence type="ECO:0000259" key="8">
    <source>
        <dbReference type="PROSITE" id="PS50102"/>
    </source>
</evidence>
<dbReference type="OrthoDB" id="1049195at2759"/>
<dbReference type="InterPro" id="IPR025715">
    <property type="entry name" value="FoP_C"/>
</dbReference>
<dbReference type="AlphaFoldDB" id="A0A6P7NBH5"/>
<dbReference type="SUPFAM" id="SSF54928">
    <property type="entry name" value="RNA-binding domain, RBD"/>
    <property type="match status" value="1"/>
</dbReference>
<feature type="domain" description="RRM" evidence="8">
    <location>
        <begin position="114"/>
        <end position="191"/>
    </location>
</feature>
<dbReference type="Proteomes" id="UP000515150">
    <property type="component" value="Chromosome 8"/>
</dbReference>
<accession>A0A6P7NBH5</accession>
<dbReference type="InterPro" id="IPR012677">
    <property type="entry name" value="Nucleotide-bd_a/b_plait_sf"/>
</dbReference>
<dbReference type="InterPro" id="IPR051229">
    <property type="entry name" value="ALYREF_mRNA_export"/>
</dbReference>
<dbReference type="SMART" id="SM00360">
    <property type="entry name" value="RRM"/>
    <property type="match status" value="1"/>
</dbReference>
<evidence type="ECO:0000256" key="4">
    <source>
        <dbReference type="ARBA" id="ARBA00022884"/>
    </source>
</evidence>
<evidence type="ECO:0000313" key="10">
    <source>
        <dbReference type="RefSeq" id="XP_029015159.1"/>
    </source>
</evidence>
<feature type="compositionally biased region" description="Basic and acidic residues" evidence="7">
    <location>
        <begin position="1"/>
        <end position="14"/>
    </location>
</feature>
<evidence type="ECO:0000256" key="3">
    <source>
        <dbReference type="ARBA" id="ARBA00022816"/>
    </source>
</evidence>
<dbReference type="PANTHER" id="PTHR19965:SF82">
    <property type="entry name" value="THO COMPLEX SUBUNIT 4"/>
    <property type="match status" value="1"/>
</dbReference>
<protein>
    <submittedName>
        <fullName evidence="10">THO complex subunit 4</fullName>
    </submittedName>
</protein>
<dbReference type="FunFam" id="3.30.70.330:FF:000273">
    <property type="entry name" value="THO complex subunit 4"/>
    <property type="match status" value="1"/>
</dbReference>
<dbReference type="Pfam" id="PF13865">
    <property type="entry name" value="FoP_duplication"/>
    <property type="match status" value="1"/>
</dbReference>
<dbReference type="KEGG" id="bspl:114860619"/>
<keyword evidence="3" id="KW-0509">mRNA transport</keyword>
<proteinExistence type="predicted"/>
<dbReference type="CDD" id="cd12680">
    <property type="entry name" value="RRM_THOC4"/>
    <property type="match status" value="1"/>
</dbReference>
<dbReference type="InParanoid" id="A0A6P7NBH5"/>
<comment type="subcellular location">
    <subcellularLocation>
        <location evidence="1">Nucleus</location>
    </subcellularLocation>
</comment>
<feature type="region of interest" description="Disordered" evidence="7">
    <location>
        <begin position="1"/>
        <end position="87"/>
    </location>
</feature>
<evidence type="ECO:0000256" key="2">
    <source>
        <dbReference type="ARBA" id="ARBA00022448"/>
    </source>
</evidence>
<feature type="compositionally biased region" description="Gly residues" evidence="7">
    <location>
        <begin position="204"/>
        <end position="248"/>
    </location>
</feature>
<dbReference type="RefSeq" id="XP_029015159.1">
    <property type="nucleotide sequence ID" value="XM_029159326.3"/>
</dbReference>
<evidence type="ECO:0000256" key="6">
    <source>
        <dbReference type="PROSITE-ProRule" id="PRU00176"/>
    </source>
</evidence>
<dbReference type="CTD" id="10189"/>
<dbReference type="GeneID" id="114860619"/>
<dbReference type="InterPro" id="IPR000504">
    <property type="entry name" value="RRM_dom"/>
</dbReference>
<dbReference type="GO" id="GO:0006406">
    <property type="term" value="P:mRNA export from nucleus"/>
    <property type="evidence" value="ECO:0007669"/>
    <property type="project" value="TreeGrafter"/>
</dbReference>
<dbReference type="SMART" id="SM01218">
    <property type="entry name" value="FoP_duplication"/>
    <property type="match status" value="1"/>
</dbReference>
<dbReference type="GO" id="GO:0005634">
    <property type="term" value="C:nucleus"/>
    <property type="evidence" value="ECO:0007669"/>
    <property type="project" value="UniProtKB-SubCell"/>
</dbReference>
<evidence type="ECO:0000256" key="5">
    <source>
        <dbReference type="ARBA" id="ARBA00023242"/>
    </source>
</evidence>